<evidence type="ECO:0000313" key="2">
    <source>
        <dbReference type="Proteomes" id="UP000095283"/>
    </source>
</evidence>
<keyword evidence="2" id="KW-1185">Reference proteome</keyword>
<dbReference type="WBParaSite" id="Hba_06105">
    <property type="protein sequence ID" value="Hba_06105"/>
    <property type="gene ID" value="Hba_06105"/>
</dbReference>
<proteinExistence type="predicted"/>
<accession>A0A1I7WLT6</accession>
<organism evidence="2 3">
    <name type="scientific">Heterorhabditis bacteriophora</name>
    <name type="common">Entomopathogenic nematode worm</name>
    <dbReference type="NCBI Taxonomy" id="37862"/>
    <lineage>
        <taxon>Eukaryota</taxon>
        <taxon>Metazoa</taxon>
        <taxon>Ecdysozoa</taxon>
        <taxon>Nematoda</taxon>
        <taxon>Chromadorea</taxon>
        <taxon>Rhabditida</taxon>
        <taxon>Rhabditina</taxon>
        <taxon>Rhabditomorpha</taxon>
        <taxon>Strongyloidea</taxon>
        <taxon>Heterorhabditidae</taxon>
        <taxon>Heterorhabditis</taxon>
    </lineage>
</organism>
<keyword evidence="1" id="KW-0812">Transmembrane</keyword>
<evidence type="ECO:0000313" key="3">
    <source>
        <dbReference type="WBParaSite" id="Hba_06105"/>
    </source>
</evidence>
<keyword evidence="1" id="KW-1133">Transmembrane helix</keyword>
<dbReference type="AlphaFoldDB" id="A0A1I7WLT6"/>
<sequence>MVPSSTIPKRNKLWHFLMLVVVNFLIGSYEYEIENSEKRPSKLRTGKKEG</sequence>
<feature type="transmembrane region" description="Helical" evidence="1">
    <location>
        <begin position="13"/>
        <end position="31"/>
    </location>
</feature>
<evidence type="ECO:0000256" key="1">
    <source>
        <dbReference type="SAM" id="Phobius"/>
    </source>
</evidence>
<reference evidence="3" key="1">
    <citation type="submission" date="2016-11" db="UniProtKB">
        <authorList>
            <consortium name="WormBaseParasite"/>
        </authorList>
    </citation>
    <scope>IDENTIFICATION</scope>
</reference>
<dbReference type="Proteomes" id="UP000095283">
    <property type="component" value="Unplaced"/>
</dbReference>
<protein>
    <submittedName>
        <fullName evidence="3">Uncharacterized protein</fullName>
    </submittedName>
</protein>
<name>A0A1I7WLT6_HETBA</name>
<keyword evidence="1" id="KW-0472">Membrane</keyword>